<organism evidence="5 6">
    <name type="scientific">Azospirillum brasilense</name>
    <dbReference type="NCBI Taxonomy" id="192"/>
    <lineage>
        <taxon>Bacteria</taxon>
        <taxon>Pseudomonadati</taxon>
        <taxon>Pseudomonadota</taxon>
        <taxon>Alphaproteobacteria</taxon>
        <taxon>Rhodospirillales</taxon>
        <taxon>Azospirillaceae</taxon>
        <taxon>Azospirillum</taxon>
    </lineage>
</organism>
<accession>A0A4D8Q8N9</accession>
<dbReference type="InterPro" id="IPR023399">
    <property type="entry name" value="Baseplate-like_2-layer_sand"/>
</dbReference>
<dbReference type="PIRSF" id="PIRSF004440">
    <property type="entry name" value="GpP"/>
    <property type="match status" value="1"/>
</dbReference>
<feature type="compositionally biased region" description="Acidic residues" evidence="1">
    <location>
        <begin position="222"/>
        <end position="234"/>
    </location>
</feature>
<keyword evidence="5" id="KW-0614">Plasmid</keyword>
<dbReference type="Gene3D" id="3.55.50.10">
    <property type="entry name" value="Baseplate protein-like domains"/>
    <property type="match status" value="1"/>
</dbReference>
<evidence type="ECO:0000259" key="3">
    <source>
        <dbReference type="Pfam" id="PF21929"/>
    </source>
</evidence>
<dbReference type="SUPFAM" id="SSF69279">
    <property type="entry name" value="Phage tail proteins"/>
    <property type="match status" value="2"/>
</dbReference>
<evidence type="ECO:0000256" key="1">
    <source>
        <dbReference type="SAM" id="MobiDB-lite"/>
    </source>
</evidence>
<feature type="domain" description="Baseplate hub protein gp44-like N-terminal" evidence="2">
    <location>
        <begin position="8"/>
        <end position="93"/>
    </location>
</feature>
<dbReference type="Pfam" id="PF22255">
    <property type="entry name" value="Gp44-like_2nd"/>
    <property type="match status" value="1"/>
</dbReference>
<evidence type="ECO:0000313" key="6">
    <source>
        <dbReference type="Proteomes" id="UP000298596"/>
    </source>
</evidence>
<evidence type="ECO:0000313" key="5">
    <source>
        <dbReference type="EMBL" id="QCO04180.1"/>
    </source>
</evidence>
<reference evidence="5 6" key="1">
    <citation type="submission" date="2018-09" db="EMBL/GenBank/DDBJ databases">
        <title>Whole genome based analysis of evolution and adaptive divergence in Indian and Brazilian strains of Azospirillum brasilense.</title>
        <authorList>
            <person name="Singh C."/>
            <person name="Tripathi A.K."/>
        </authorList>
    </citation>
    <scope>NUCLEOTIDE SEQUENCE [LARGE SCALE GENOMIC DNA]</scope>
    <source>
        <strain evidence="5 6">MTCC4036</strain>
        <plasmid evidence="5 6">p1</plasmid>
    </source>
</reference>
<dbReference type="Pfam" id="PF21683">
    <property type="entry name" value="GpP-like_1st"/>
    <property type="match status" value="1"/>
</dbReference>
<dbReference type="InterPro" id="IPR049354">
    <property type="entry name" value="GpP-like_N"/>
</dbReference>
<dbReference type="Pfam" id="PF21929">
    <property type="entry name" value="GpP_4th"/>
    <property type="match status" value="1"/>
</dbReference>
<dbReference type="InterPro" id="IPR026276">
    <property type="entry name" value="Baseplate_GpP"/>
</dbReference>
<dbReference type="InterPro" id="IPR053981">
    <property type="entry name" value="Gp44/GpP-like_2nd"/>
</dbReference>
<proteinExistence type="predicted"/>
<feature type="domain" description="Baseplate hub protein gp44/GpP-like second" evidence="4">
    <location>
        <begin position="95"/>
        <end position="178"/>
    </location>
</feature>
<evidence type="ECO:0000259" key="4">
    <source>
        <dbReference type="Pfam" id="PF22255"/>
    </source>
</evidence>
<dbReference type="EMBL" id="CP032331">
    <property type="protein sequence ID" value="QCO04180.1"/>
    <property type="molecule type" value="Genomic_DNA"/>
</dbReference>
<sequence length="381" mass="40346">MTNDRNAVRLLVNGTDFGGWKSVSISAGIDRQARDFDLSVTDRWPGSDVPRRIAPGDECQVFIGADLVLTGYVDGTPISYDAKSVTVGVKGRSKTADLVDCSAIHEPGQFKGRKVEQIAAELAAPYGVAVLAAVDTGAPIADHQVQQGETVFESIDRMLKLRALLSTDDADGRLVLTRAGSARAATDLVVGENLLTGSASLDCKDRFSEYRIKGQRTADGAAGDDDDGADDDGPDIGAITADAAATSQVAAVQADTGIKRKRVLVIVADGQPDGGTARERARWEAAHRAGKSFETSYTVQGWRQGDGRLWVANELVRVRDPIIGFDVDMLVSAVSYSLSESGRITTLTVAPKAAYELLPETPKAKGKKGAATLSPPIVEFD</sequence>
<dbReference type="AlphaFoldDB" id="A0A4D8Q8N9"/>
<dbReference type="Gene3D" id="3.30.1920.10">
    <property type="entry name" value="Baseplate protein-like domains - 2 layer sandwich fold"/>
    <property type="match status" value="1"/>
</dbReference>
<feature type="domain" description="Baseplate hub protein gp44/GpP-like C-terminal" evidence="3">
    <location>
        <begin position="276"/>
        <end position="356"/>
    </location>
</feature>
<name>A0A4D8Q8N9_AZOBR</name>
<gene>
    <name evidence="5" type="ORF">D3867_19670</name>
</gene>
<protein>
    <submittedName>
        <fullName evidence="5">Baseplate protein</fullName>
    </submittedName>
</protein>
<feature type="region of interest" description="Disordered" evidence="1">
    <location>
        <begin position="216"/>
        <end position="236"/>
    </location>
</feature>
<evidence type="ECO:0000259" key="2">
    <source>
        <dbReference type="Pfam" id="PF21683"/>
    </source>
</evidence>
<dbReference type="Proteomes" id="UP000298596">
    <property type="component" value="Plasmid p1"/>
</dbReference>
<dbReference type="Gene3D" id="2.30.300.10">
    <property type="entry name" value="Baseplate protein-like domain - beta roll fold"/>
    <property type="match status" value="1"/>
</dbReference>
<geneLocation type="plasmid" evidence="5">
    <name>p1</name>
</geneLocation>
<dbReference type="InterPro" id="IPR053982">
    <property type="entry name" value="Gp44/GpP-like_C"/>
</dbReference>